<feature type="domain" description="Bacterial mobilisation" evidence="1">
    <location>
        <begin position="1"/>
        <end position="33"/>
    </location>
</feature>
<dbReference type="AlphaFoldDB" id="S2NKZ1"/>
<evidence type="ECO:0000313" key="2">
    <source>
        <dbReference type="EMBL" id="EPC35551.1"/>
    </source>
</evidence>
<accession>S2NKZ1</accession>
<reference evidence="2 3" key="1">
    <citation type="journal article" date="2013" name="PLoS ONE">
        <title>Lactobacillus paracasei comparative genomics: towards species pan-genome definition and exploitation of diversity.</title>
        <authorList>
            <person name="Smokvina T."/>
            <person name="Wels M."/>
            <person name="Polka J."/>
            <person name="Chervaux C."/>
            <person name="Brisse S."/>
            <person name="Boekhorst J."/>
            <person name="van Hylckama Vlieg J.E."/>
            <person name="Siezen R.J."/>
        </authorList>
    </citation>
    <scope>NUCLEOTIDE SEQUENCE [LARGE SCALE GENOMIC DNA]</scope>
    <source>
        <strain evidence="2 3">Lpp225</strain>
    </source>
</reference>
<gene>
    <name evidence="2" type="ORF">Lpp225_2873</name>
</gene>
<sequence>MARIGNNLNQLAHVANENEVLTQEQMNMVKSEVDDLFWAVNDHLLHRLDVVKHYERVVLNGNHENTRD</sequence>
<dbReference type="InterPro" id="IPR008687">
    <property type="entry name" value="MobC"/>
</dbReference>
<dbReference type="Pfam" id="PF05713">
    <property type="entry name" value="MobC"/>
    <property type="match status" value="1"/>
</dbReference>
<evidence type="ECO:0000259" key="1">
    <source>
        <dbReference type="Pfam" id="PF05713"/>
    </source>
</evidence>
<dbReference type="EMBL" id="ANMM01000034">
    <property type="protein sequence ID" value="EPC35551.1"/>
    <property type="molecule type" value="Genomic_DNA"/>
</dbReference>
<name>S2NKZ1_LACPA</name>
<comment type="caution">
    <text evidence="2">The sequence shown here is derived from an EMBL/GenBank/DDBJ whole genome shotgun (WGS) entry which is preliminary data.</text>
</comment>
<dbReference type="Proteomes" id="UP000014270">
    <property type="component" value="Unassembled WGS sequence"/>
</dbReference>
<organism evidence="2 3">
    <name type="scientific">Lacticaseibacillus paracasei subsp. paracasei Lpp225</name>
    <dbReference type="NCBI Taxonomy" id="1256225"/>
    <lineage>
        <taxon>Bacteria</taxon>
        <taxon>Bacillati</taxon>
        <taxon>Bacillota</taxon>
        <taxon>Bacilli</taxon>
        <taxon>Lactobacillales</taxon>
        <taxon>Lactobacillaceae</taxon>
        <taxon>Lacticaseibacillus</taxon>
    </lineage>
</organism>
<protein>
    <recommendedName>
        <fullName evidence="1">Bacterial mobilisation domain-containing protein</fullName>
    </recommendedName>
</protein>
<proteinExistence type="predicted"/>
<evidence type="ECO:0000313" key="3">
    <source>
        <dbReference type="Proteomes" id="UP000014270"/>
    </source>
</evidence>
<dbReference type="PATRIC" id="fig|1256225.3.peg.2971"/>